<feature type="transmembrane region" description="Helical" evidence="12">
    <location>
        <begin position="147"/>
        <end position="166"/>
    </location>
</feature>
<evidence type="ECO:0000256" key="9">
    <source>
        <dbReference type="ARBA" id="ARBA00064003"/>
    </source>
</evidence>
<keyword evidence="7" id="KW-0067">ATP-binding</keyword>
<feature type="coiled-coil region" evidence="11">
    <location>
        <begin position="215"/>
        <end position="250"/>
    </location>
</feature>
<evidence type="ECO:0000256" key="6">
    <source>
        <dbReference type="ARBA" id="ARBA00022777"/>
    </source>
</evidence>
<dbReference type="SUPFAM" id="SSF55874">
    <property type="entry name" value="ATPase domain of HSP90 chaperone/DNA topoisomerase II/histidine kinase"/>
    <property type="match status" value="1"/>
</dbReference>
<keyword evidence="5" id="KW-0547">Nucleotide-binding</keyword>
<dbReference type="InterPro" id="IPR005467">
    <property type="entry name" value="His_kinase_dom"/>
</dbReference>
<keyword evidence="12" id="KW-0472">Membrane</keyword>
<dbReference type="SUPFAM" id="SSF47384">
    <property type="entry name" value="Homodimeric domain of signal transducing histidine kinase"/>
    <property type="match status" value="1"/>
</dbReference>
<dbReference type="Pfam" id="PF00512">
    <property type="entry name" value="HisKA"/>
    <property type="match status" value="1"/>
</dbReference>
<evidence type="ECO:0000256" key="4">
    <source>
        <dbReference type="ARBA" id="ARBA00022679"/>
    </source>
</evidence>
<feature type="domain" description="Histidine kinase" evidence="13">
    <location>
        <begin position="260"/>
        <end position="476"/>
    </location>
</feature>
<dbReference type="InterPro" id="IPR003661">
    <property type="entry name" value="HisK_dim/P_dom"/>
</dbReference>
<evidence type="ECO:0000256" key="5">
    <source>
        <dbReference type="ARBA" id="ARBA00022741"/>
    </source>
</evidence>
<dbReference type="PANTHER" id="PTHR45339:SF1">
    <property type="entry name" value="HYBRID SIGNAL TRANSDUCTION HISTIDINE KINASE J"/>
    <property type="match status" value="1"/>
</dbReference>
<dbReference type="AlphaFoldDB" id="A0A975AZS5"/>
<dbReference type="Proteomes" id="UP000671852">
    <property type="component" value="Chromosome"/>
</dbReference>
<dbReference type="SMART" id="SM00387">
    <property type="entry name" value="HATPase_c"/>
    <property type="match status" value="1"/>
</dbReference>
<keyword evidence="11" id="KW-0175">Coiled coil</keyword>
<dbReference type="GO" id="GO:0000155">
    <property type="term" value="F:phosphorelay sensor kinase activity"/>
    <property type="evidence" value="ECO:0007669"/>
    <property type="project" value="InterPro"/>
</dbReference>
<dbReference type="KEGG" id="saqt:GJV85_05590"/>
<comment type="subunit">
    <text evidence="9">At low DSF concentrations, interacts with RpfF.</text>
</comment>
<keyword evidence="3" id="KW-0597">Phosphoprotein</keyword>
<dbReference type="PRINTS" id="PR00344">
    <property type="entry name" value="BCTRLSENSOR"/>
</dbReference>
<keyword evidence="12" id="KW-0812">Transmembrane</keyword>
<evidence type="ECO:0000256" key="12">
    <source>
        <dbReference type="SAM" id="Phobius"/>
    </source>
</evidence>
<evidence type="ECO:0000256" key="10">
    <source>
        <dbReference type="ARBA" id="ARBA00068150"/>
    </source>
</evidence>
<evidence type="ECO:0000313" key="15">
    <source>
        <dbReference type="Proteomes" id="UP000671852"/>
    </source>
</evidence>
<dbReference type="PANTHER" id="PTHR45339">
    <property type="entry name" value="HYBRID SIGNAL TRANSDUCTION HISTIDINE KINASE J"/>
    <property type="match status" value="1"/>
</dbReference>
<evidence type="ECO:0000256" key="1">
    <source>
        <dbReference type="ARBA" id="ARBA00000085"/>
    </source>
</evidence>
<dbReference type="CDD" id="cd00082">
    <property type="entry name" value="HisKA"/>
    <property type="match status" value="1"/>
</dbReference>
<dbReference type="Gene3D" id="1.10.287.130">
    <property type="match status" value="1"/>
</dbReference>
<evidence type="ECO:0000256" key="11">
    <source>
        <dbReference type="SAM" id="Coils"/>
    </source>
</evidence>
<evidence type="ECO:0000259" key="13">
    <source>
        <dbReference type="PROSITE" id="PS50109"/>
    </source>
</evidence>
<keyword evidence="8" id="KW-0902">Two-component regulatory system</keyword>
<gene>
    <name evidence="14" type="ORF">GJV85_05590</name>
</gene>
<evidence type="ECO:0000256" key="8">
    <source>
        <dbReference type="ARBA" id="ARBA00023012"/>
    </source>
</evidence>
<reference evidence="14" key="1">
    <citation type="submission" date="2019-11" db="EMBL/GenBank/DDBJ databases">
        <authorList>
            <person name="Kojima H."/>
        </authorList>
    </citation>
    <scope>NUCLEOTIDE SEQUENCE</scope>
    <source>
        <strain evidence="14">H1576</strain>
    </source>
</reference>
<evidence type="ECO:0000313" key="14">
    <source>
        <dbReference type="EMBL" id="QSZ41599.1"/>
    </source>
</evidence>
<sequence length="568" mass="65439">MFKFEYKIIISIIVFTLFIVGAQRYQTSQSIMSQFMQAKKEKNELLITTVVPIVSLNLSLGLDDAYKEYLKKITTQNSYIESIRLVDMNERLIYLYERNAETLWNKDGMSYAHANVIDNLTGDKLAKIEFLFSSKDYEEIVEKNTSVSIEILLATLVLLGTFIFLVKREFRHLKKLLKNVLKYSPKENNFPLQKSNHSDEFGLIQNAIISMVLKINSYSQELDMLNRSLEEKVETRTKELEKEKDRVDELLKIKSKFIANISHEIRTPINAIIGMTHLVSETDLDNKQRSFVDKIESASKSLLSIINDILDISKIEAQKLHIESIDFDMNELLLSVRDIIEYKAQEKELAFDIVYESQESYYSGDALRISQVLLNLLNNAIKFTQSGSVSLRVEELEDSIVSFRIKDSGIGLNQEDIETLFKPFTQADDSTTRKYGGTGLGLSISKELVELMGGKMDVVSKVDEGSEFSFVIKLQKVKKPSVQKRRVAKKEHLELSAKEKLSSSKRDELFTQLYEAAKSMFPKACEPLINEIEKYKLSEDDEEFYKKIKGLFRRYKLKEIVVLMEGYL</sequence>
<dbReference type="CDD" id="cd16922">
    <property type="entry name" value="HATPase_EvgS-ArcB-TorS-like"/>
    <property type="match status" value="1"/>
</dbReference>
<comment type="catalytic activity">
    <reaction evidence="1">
        <text>ATP + protein L-histidine = ADP + protein N-phospho-L-histidine.</text>
        <dbReference type="EC" id="2.7.13.3"/>
    </reaction>
</comment>
<evidence type="ECO:0000256" key="7">
    <source>
        <dbReference type="ARBA" id="ARBA00022840"/>
    </source>
</evidence>
<keyword evidence="6" id="KW-0418">Kinase</keyword>
<name>A0A975AZS5_9BACT</name>
<dbReference type="SMART" id="SM00388">
    <property type="entry name" value="HisKA"/>
    <property type="match status" value="1"/>
</dbReference>
<dbReference type="InterPro" id="IPR036097">
    <property type="entry name" value="HisK_dim/P_sf"/>
</dbReference>
<feature type="transmembrane region" description="Helical" evidence="12">
    <location>
        <begin position="6"/>
        <end position="25"/>
    </location>
</feature>
<dbReference type="FunFam" id="1.10.287.130:FF:000002">
    <property type="entry name" value="Two-component osmosensing histidine kinase"/>
    <property type="match status" value="1"/>
</dbReference>
<dbReference type="InterPro" id="IPR036890">
    <property type="entry name" value="HATPase_C_sf"/>
</dbReference>
<feature type="transmembrane region" description="Helical" evidence="12">
    <location>
        <begin position="45"/>
        <end position="62"/>
    </location>
</feature>
<keyword evidence="12" id="KW-1133">Transmembrane helix</keyword>
<protein>
    <recommendedName>
        <fullName evidence="10">Sensory/regulatory protein RpfC</fullName>
        <ecNumber evidence="2">2.7.13.3</ecNumber>
    </recommendedName>
</protein>
<dbReference type="InterPro" id="IPR004358">
    <property type="entry name" value="Sig_transdc_His_kin-like_C"/>
</dbReference>
<dbReference type="RefSeq" id="WP_207562883.1">
    <property type="nucleotide sequence ID" value="NZ_CP046072.1"/>
</dbReference>
<reference evidence="14" key="2">
    <citation type="submission" date="2021-04" db="EMBL/GenBank/DDBJ databases">
        <title>Isolation and characterization of a novel species of the genus Sulfurimonas.</title>
        <authorList>
            <person name="Fukui M."/>
        </authorList>
    </citation>
    <scope>NUCLEOTIDE SEQUENCE</scope>
    <source>
        <strain evidence="14">H1576</strain>
    </source>
</reference>
<accession>A0A975AZS5</accession>
<dbReference type="FunFam" id="3.30.565.10:FF:000010">
    <property type="entry name" value="Sensor histidine kinase RcsC"/>
    <property type="match status" value="1"/>
</dbReference>
<dbReference type="Gene3D" id="3.30.565.10">
    <property type="entry name" value="Histidine kinase-like ATPase, C-terminal domain"/>
    <property type="match status" value="1"/>
</dbReference>
<dbReference type="EC" id="2.7.13.3" evidence="2"/>
<dbReference type="PROSITE" id="PS50109">
    <property type="entry name" value="HIS_KIN"/>
    <property type="match status" value="1"/>
</dbReference>
<dbReference type="Pfam" id="PF02518">
    <property type="entry name" value="HATPase_c"/>
    <property type="match status" value="1"/>
</dbReference>
<keyword evidence="15" id="KW-1185">Reference proteome</keyword>
<proteinExistence type="predicted"/>
<organism evidence="14 15">
    <name type="scientific">Sulfurimonas aquatica</name>
    <dbReference type="NCBI Taxonomy" id="2672570"/>
    <lineage>
        <taxon>Bacteria</taxon>
        <taxon>Pseudomonadati</taxon>
        <taxon>Campylobacterota</taxon>
        <taxon>Epsilonproteobacteria</taxon>
        <taxon>Campylobacterales</taxon>
        <taxon>Sulfurimonadaceae</taxon>
        <taxon>Sulfurimonas</taxon>
    </lineage>
</organism>
<evidence type="ECO:0000256" key="2">
    <source>
        <dbReference type="ARBA" id="ARBA00012438"/>
    </source>
</evidence>
<dbReference type="InterPro" id="IPR003594">
    <property type="entry name" value="HATPase_dom"/>
</dbReference>
<keyword evidence="4" id="KW-0808">Transferase</keyword>
<evidence type="ECO:0000256" key="3">
    <source>
        <dbReference type="ARBA" id="ARBA00022553"/>
    </source>
</evidence>
<dbReference type="EMBL" id="CP046072">
    <property type="protein sequence ID" value="QSZ41599.1"/>
    <property type="molecule type" value="Genomic_DNA"/>
</dbReference>
<dbReference type="GO" id="GO:0005524">
    <property type="term" value="F:ATP binding"/>
    <property type="evidence" value="ECO:0007669"/>
    <property type="project" value="UniProtKB-KW"/>
</dbReference>